<keyword evidence="1" id="KW-1185">Reference proteome</keyword>
<reference evidence="2" key="1">
    <citation type="submission" date="2025-08" db="UniProtKB">
        <authorList>
            <consortium name="RefSeq"/>
        </authorList>
    </citation>
    <scope>IDENTIFICATION</scope>
</reference>
<dbReference type="InParanoid" id="A0A7E5X5F5"/>
<dbReference type="Proteomes" id="UP000322000">
    <property type="component" value="Chromosome 3"/>
</dbReference>
<protein>
    <submittedName>
        <fullName evidence="2">Uncharacterized protein LOC113508959</fullName>
    </submittedName>
</protein>
<proteinExistence type="predicted"/>
<evidence type="ECO:0000313" key="1">
    <source>
        <dbReference type="Proteomes" id="UP000322000"/>
    </source>
</evidence>
<dbReference type="GeneID" id="113508959"/>
<name>A0A7E5X5F5_TRINI</name>
<evidence type="ECO:0000313" key="2">
    <source>
        <dbReference type="RefSeq" id="XP_026747974.1"/>
    </source>
</evidence>
<dbReference type="RefSeq" id="XP_026747974.1">
    <property type="nucleotide sequence ID" value="XM_026892173.1"/>
</dbReference>
<gene>
    <name evidence="2" type="primary">LOC113508959</name>
</gene>
<organism evidence="1 2">
    <name type="scientific">Trichoplusia ni</name>
    <name type="common">Cabbage looper</name>
    <dbReference type="NCBI Taxonomy" id="7111"/>
    <lineage>
        <taxon>Eukaryota</taxon>
        <taxon>Metazoa</taxon>
        <taxon>Ecdysozoa</taxon>
        <taxon>Arthropoda</taxon>
        <taxon>Hexapoda</taxon>
        <taxon>Insecta</taxon>
        <taxon>Pterygota</taxon>
        <taxon>Neoptera</taxon>
        <taxon>Endopterygota</taxon>
        <taxon>Lepidoptera</taxon>
        <taxon>Glossata</taxon>
        <taxon>Ditrysia</taxon>
        <taxon>Noctuoidea</taxon>
        <taxon>Noctuidae</taxon>
        <taxon>Plusiinae</taxon>
        <taxon>Trichoplusia</taxon>
    </lineage>
</organism>
<sequence>MAEKKNVMKPGARNALKNGTRAVLTANTSLTKFRGKGKSLWRPEKTKKRMFLDFNSCDNCSVHEMEYDSKFESLINELAMTEKARLDKLLDSMYNAIHGLGEIKKESKHYIDKTKEYEMSNNSIEEMKMEGFDLDSLKLRFDAKFPKLREQLLKEVTNKVERLLVN</sequence>
<dbReference type="KEGG" id="tnl:113508959"/>
<accession>A0A7E5X5F5</accession>
<dbReference type="OrthoDB" id="8113238at2759"/>
<dbReference type="AlphaFoldDB" id="A0A7E5X5F5"/>